<dbReference type="AlphaFoldDB" id="A0A2T1GMW2"/>
<proteinExistence type="predicted"/>
<keyword evidence="2" id="KW-1185">Reference proteome</keyword>
<evidence type="ECO:0000313" key="1">
    <source>
        <dbReference type="EMBL" id="PSB59218.1"/>
    </source>
</evidence>
<reference evidence="1 2" key="1">
    <citation type="submission" date="2018-03" db="EMBL/GenBank/DDBJ databases">
        <title>The ancient ancestry and fast evolution of plastids.</title>
        <authorList>
            <person name="Moore K.R."/>
            <person name="Magnabosco C."/>
            <person name="Momper L."/>
            <person name="Gold D.A."/>
            <person name="Bosak T."/>
            <person name="Fournier G.P."/>
        </authorList>
    </citation>
    <scope>NUCLEOTIDE SEQUENCE [LARGE SCALE GENOMIC DNA]</scope>
    <source>
        <strain evidence="1 2">CCALA 037</strain>
    </source>
</reference>
<dbReference type="EMBL" id="PVWO01000011">
    <property type="protein sequence ID" value="PSB59218.1"/>
    <property type="molecule type" value="Genomic_DNA"/>
</dbReference>
<dbReference type="Proteomes" id="UP000238937">
    <property type="component" value="Unassembled WGS sequence"/>
</dbReference>
<dbReference type="GO" id="GO:0016740">
    <property type="term" value="F:transferase activity"/>
    <property type="evidence" value="ECO:0007669"/>
    <property type="project" value="UniProtKB-KW"/>
</dbReference>
<dbReference type="SUPFAM" id="SSF53756">
    <property type="entry name" value="UDP-Glycosyltransferase/glycogen phosphorylase"/>
    <property type="match status" value="1"/>
</dbReference>
<dbReference type="Gene3D" id="3.40.50.2000">
    <property type="entry name" value="Glycogen Phosphorylase B"/>
    <property type="match status" value="2"/>
</dbReference>
<organism evidence="1 2">
    <name type="scientific">Chamaesiphon polymorphus CCALA 037</name>
    <dbReference type="NCBI Taxonomy" id="2107692"/>
    <lineage>
        <taxon>Bacteria</taxon>
        <taxon>Bacillati</taxon>
        <taxon>Cyanobacteriota</taxon>
        <taxon>Cyanophyceae</taxon>
        <taxon>Gomontiellales</taxon>
        <taxon>Chamaesiphonaceae</taxon>
        <taxon>Chamaesiphon</taxon>
    </lineage>
</organism>
<sequence>MWRRIKAFADRGVELQIICWWFGTPPLAEELAEIHKHARQVHALEIEQTSLSRLRRATDLLTYPLGTSSRRIKGQKLADLRQQVQEFSPDLIFLDGLHGGAIATILSRDLNVPLVTRSHNIEHLYVKKLFNAAIGIKDRIKKYLSLLHLERYEKEILANSALFYDISADDLKFWQQLNFTNGRLLPPICEFVGSPPSDTSTGNPELKSTYDLVFLGNLNTENNVAGVIWFLSDVLPIIRERLPTVTVAIAGFKPVDRIVEICGTAGVSLIVSPVSASDTYQSGKVLINPILTGSGVKIKSIEMLQFGKSIVSTSEGVSGLPMAVKEYFRIADDPVAFADAAIEFLSTDRVIPAIDRQLLATHFGTDMMTNAIAELKSIAKI</sequence>
<keyword evidence="1" id="KW-0808">Transferase</keyword>
<accession>A0A2T1GMW2</accession>
<name>A0A2T1GMW2_9CYAN</name>
<gene>
    <name evidence="1" type="ORF">C7B77_01800</name>
</gene>
<evidence type="ECO:0000313" key="2">
    <source>
        <dbReference type="Proteomes" id="UP000238937"/>
    </source>
</evidence>
<dbReference type="Pfam" id="PF13692">
    <property type="entry name" value="Glyco_trans_1_4"/>
    <property type="match status" value="1"/>
</dbReference>
<dbReference type="OrthoDB" id="525353at2"/>
<comment type="caution">
    <text evidence="1">The sequence shown here is derived from an EMBL/GenBank/DDBJ whole genome shotgun (WGS) entry which is preliminary data.</text>
</comment>
<protein>
    <submittedName>
        <fullName evidence="1">Glycosyl transferase</fullName>
    </submittedName>
</protein>